<dbReference type="PANTHER" id="PTHR11596">
    <property type="entry name" value="ALKALINE PHOSPHATASE"/>
    <property type="match status" value="1"/>
</dbReference>
<comment type="catalytic activity">
    <reaction evidence="10">
        <text>a phosphate monoester + H2O = an alcohol + phosphate</text>
        <dbReference type="Rhea" id="RHEA:15017"/>
        <dbReference type="ChEBI" id="CHEBI:15377"/>
        <dbReference type="ChEBI" id="CHEBI:30879"/>
        <dbReference type="ChEBI" id="CHEBI:43474"/>
        <dbReference type="ChEBI" id="CHEBI:67140"/>
        <dbReference type="EC" id="3.1.3.1"/>
    </reaction>
</comment>
<evidence type="ECO:0000256" key="1">
    <source>
        <dbReference type="ARBA" id="ARBA00001946"/>
    </source>
</evidence>
<evidence type="ECO:0000256" key="10">
    <source>
        <dbReference type="RuleBase" id="RU003947"/>
    </source>
</evidence>
<dbReference type="InterPro" id="IPR018299">
    <property type="entry name" value="Alkaline_phosphatase_AS"/>
</dbReference>
<keyword evidence="5" id="KW-0479">Metal-binding</keyword>
<dbReference type="Pfam" id="PF00245">
    <property type="entry name" value="Alk_phosphatase"/>
    <property type="match status" value="1"/>
</dbReference>
<dbReference type="InterPro" id="IPR001952">
    <property type="entry name" value="Alkaline_phosphatase"/>
</dbReference>
<name>A0ABM3G982_NEOLC</name>
<dbReference type="PRINTS" id="PR00113">
    <property type="entry name" value="ALKPHPHTASE"/>
</dbReference>
<keyword evidence="6 10" id="KW-0378">Hydrolase</keyword>
<dbReference type="SMART" id="SM00098">
    <property type="entry name" value="alkPPc"/>
    <property type="match status" value="1"/>
</dbReference>
<evidence type="ECO:0000313" key="11">
    <source>
        <dbReference type="Proteomes" id="UP000829291"/>
    </source>
</evidence>
<organism evidence="11 12">
    <name type="scientific">Neodiprion lecontei</name>
    <name type="common">Redheaded pine sawfly</name>
    <dbReference type="NCBI Taxonomy" id="441921"/>
    <lineage>
        <taxon>Eukaryota</taxon>
        <taxon>Metazoa</taxon>
        <taxon>Ecdysozoa</taxon>
        <taxon>Arthropoda</taxon>
        <taxon>Hexapoda</taxon>
        <taxon>Insecta</taxon>
        <taxon>Pterygota</taxon>
        <taxon>Neoptera</taxon>
        <taxon>Endopterygota</taxon>
        <taxon>Hymenoptera</taxon>
        <taxon>Tenthredinoidea</taxon>
        <taxon>Diprionidae</taxon>
        <taxon>Diprioninae</taxon>
        <taxon>Neodiprion</taxon>
    </lineage>
</organism>
<keyword evidence="8 10" id="KW-0460">Magnesium</keyword>
<proteinExistence type="inferred from homology"/>
<dbReference type="PANTHER" id="PTHR11596:SF83">
    <property type="entry name" value="ALKALINE PHOSPHATASE 4"/>
    <property type="match status" value="1"/>
</dbReference>
<protein>
    <recommendedName>
        <fullName evidence="4 10">Alkaline phosphatase</fullName>
        <ecNumber evidence="4 10">3.1.3.1</ecNumber>
    </recommendedName>
</protein>
<evidence type="ECO:0000256" key="2">
    <source>
        <dbReference type="ARBA" id="ARBA00001947"/>
    </source>
</evidence>
<dbReference type="CDD" id="cd16012">
    <property type="entry name" value="ALP"/>
    <property type="match status" value="1"/>
</dbReference>
<dbReference type="EC" id="3.1.3.1" evidence="4 10"/>
<reference evidence="12" key="1">
    <citation type="submission" date="2025-08" db="UniProtKB">
        <authorList>
            <consortium name="RefSeq"/>
        </authorList>
    </citation>
    <scope>IDENTIFICATION</scope>
    <source>
        <tissue evidence="12">Thorax and Abdomen</tissue>
    </source>
</reference>
<evidence type="ECO:0000256" key="9">
    <source>
        <dbReference type="RuleBase" id="RU003946"/>
    </source>
</evidence>
<evidence type="ECO:0000256" key="6">
    <source>
        <dbReference type="ARBA" id="ARBA00022801"/>
    </source>
</evidence>
<keyword evidence="11" id="KW-1185">Reference proteome</keyword>
<evidence type="ECO:0000256" key="8">
    <source>
        <dbReference type="ARBA" id="ARBA00022842"/>
    </source>
</evidence>
<comment type="similarity">
    <text evidence="3 9">Belongs to the alkaline phosphatase family.</text>
</comment>
<keyword evidence="7 10" id="KW-0862">Zinc</keyword>
<comment type="cofactor">
    <cofactor evidence="1">
        <name>Mg(2+)</name>
        <dbReference type="ChEBI" id="CHEBI:18420"/>
    </cofactor>
</comment>
<evidence type="ECO:0000256" key="4">
    <source>
        <dbReference type="ARBA" id="ARBA00012647"/>
    </source>
</evidence>
<dbReference type="PROSITE" id="PS00123">
    <property type="entry name" value="ALKALINE_PHOSPHATASE"/>
    <property type="match status" value="1"/>
</dbReference>
<evidence type="ECO:0000313" key="12">
    <source>
        <dbReference type="RefSeq" id="XP_046596820.1"/>
    </source>
</evidence>
<dbReference type="RefSeq" id="XP_046596820.1">
    <property type="nucleotide sequence ID" value="XM_046740864.1"/>
</dbReference>
<sequence length="558" mass="61647">MKGESWEYEKLKIEVTVPVSQFDAIKSDGSILKIFKQRNINHTSYWMKSGQENLRKILSLHDNENQARNIIIFIGDGMGMTSVTAGRIFQGQKKGGSGEEYKLNFEQFPNTGLSKTYNVDKQVPDSAATATAMFSGVKCRYKVIGLDSKAVFEHCDKTVNKRSRLSTIAEWAQVAGKDTGFVTTARVTHATPAALYAHVNSRNWECDTEIPNDQKDCTKDIARQLVEDAPGSNFKVIMGGGAQPMGTINRQIDTDVCIRNDSLNITDLWQKKNPQGKFVANTGELMNLDIGSASNILGIFAPNHLPYHAVRDVSEKGSPSLANMTLQAIRMLRRNKNGFFLMVESGRIDMAHHSNYAKHALHEVGALEEAVQVALDQVNVEETLIIVTADHSHAFTMNGYPERGNDILGLANKPGDVAYETLAYTNGPGFIYHRINDTSLQGPNNTWRSVADDPNRGDPWYRNFAGFYIEDETHGGEDVPVYAVGPYSHLFRGTFEQNYIAHAVAYAGCLQNWPSHCDNSYHHGRAYSKGTTLASSSLHLATFACVCVGIALGNRVAL</sequence>
<dbReference type="InterPro" id="IPR017850">
    <property type="entry name" value="Alkaline_phosphatase_core_sf"/>
</dbReference>
<evidence type="ECO:0000256" key="7">
    <source>
        <dbReference type="ARBA" id="ARBA00022833"/>
    </source>
</evidence>
<gene>
    <name evidence="12" type="primary">LOC107217280</name>
</gene>
<dbReference type="Proteomes" id="UP000829291">
    <property type="component" value="Chromosome 5"/>
</dbReference>
<evidence type="ECO:0000256" key="5">
    <source>
        <dbReference type="ARBA" id="ARBA00022723"/>
    </source>
</evidence>
<accession>A0ABM3G982</accession>
<evidence type="ECO:0000256" key="3">
    <source>
        <dbReference type="ARBA" id="ARBA00005984"/>
    </source>
</evidence>
<comment type="cofactor">
    <cofactor evidence="2">
        <name>Zn(2+)</name>
        <dbReference type="ChEBI" id="CHEBI:29105"/>
    </cofactor>
</comment>
<dbReference type="SUPFAM" id="SSF53649">
    <property type="entry name" value="Alkaline phosphatase-like"/>
    <property type="match status" value="1"/>
</dbReference>
<dbReference type="GeneID" id="107217280"/>
<dbReference type="Gene3D" id="3.40.720.10">
    <property type="entry name" value="Alkaline Phosphatase, subunit A"/>
    <property type="match status" value="1"/>
</dbReference>